<name>A0A2S9J899_9SPHI</name>
<dbReference type="EMBL" id="PVBQ01000002">
    <property type="protein sequence ID" value="PRD49016.1"/>
    <property type="molecule type" value="Genomic_DNA"/>
</dbReference>
<dbReference type="InterPro" id="IPR039425">
    <property type="entry name" value="RNA_pol_sigma-70-like"/>
</dbReference>
<keyword evidence="3" id="KW-0731">Sigma factor</keyword>
<dbReference type="GO" id="GO:0016987">
    <property type="term" value="F:sigma factor activity"/>
    <property type="evidence" value="ECO:0007669"/>
    <property type="project" value="UniProtKB-KW"/>
</dbReference>
<dbReference type="GO" id="GO:0003677">
    <property type="term" value="F:DNA binding"/>
    <property type="evidence" value="ECO:0007669"/>
    <property type="project" value="InterPro"/>
</dbReference>
<dbReference type="InterPro" id="IPR013325">
    <property type="entry name" value="RNA_pol_sigma_r2"/>
</dbReference>
<proteinExistence type="inferred from homology"/>
<dbReference type="Gene3D" id="1.10.10.10">
    <property type="entry name" value="Winged helix-like DNA-binding domain superfamily/Winged helix DNA-binding domain"/>
    <property type="match status" value="1"/>
</dbReference>
<dbReference type="RefSeq" id="WP_105715582.1">
    <property type="nucleotide sequence ID" value="NZ_PVBQ01000002.1"/>
</dbReference>
<dbReference type="GO" id="GO:0006352">
    <property type="term" value="P:DNA-templated transcription initiation"/>
    <property type="evidence" value="ECO:0007669"/>
    <property type="project" value="InterPro"/>
</dbReference>
<organism evidence="6 7">
    <name type="scientific">Sphingobacterium haloxyli</name>
    <dbReference type="NCBI Taxonomy" id="2100533"/>
    <lineage>
        <taxon>Bacteria</taxon>
        <taxon>Pseudomonadati</taxon>
        <taxon>Bacteroidota</taxon>
        <taxon>Sphingobacteriia</taxon>
        <taxon>Sphingobacteriales</taxon>
        <taxon>Sphingobacteriaceae</taxon>
        <taxon>Sphingobacterium</taxon>
    </lineage>
</organism>
<dbReference type="Pfam" id="PF08281">
    <property type="entry name" value="Sigma70_r4_2"/>
    <property type="match status" value="1"/>
</dbReference>
<dbReference type="InterPro" id="IPR013249">
    <property type="entry name" value="RNA_pol_sigma70_r4_t2"/>
</dbReference>
<evidence type="ECO:0000313" key="7">
    <source>
        <dbReference type="Proteomes" id="UP000239711"/>
    </source>
</evidence>
<dbReference type="InterPro" id="IPR014284">
    <property type="entry name" value="RNA_pol_sigma-70_dom"/>
</dbReference>
<dbReference type="SUPFAM" id="SSF88659">
    <property type="entry name" value="Sigma3 and sigma4 domains of RNA polymerase sigma factors"/>
    <property type="match status" value="1"/>
</dbReference>
<dbReference type="SMART" id="SM00421">
    <property type="entry name" value="HTH_LUXR"/>
    <property type="match status" value="1"/>
</dbReference>
<dbReference type="PANTHER" id="PTHR43133">
    <property type="entry name" value="RNA POLYMERASE ECF-TYPE SIGMA FACTO"/>
    <property type="match status" value="1"/>
</dbReference>
<dbReference type="InterPro" id="IPR013324">
    <property type="entry name" value="RNA_pol_sigma_r3/r4-like"/>
</dbReference>
<evidence type="ECO:0000256" key="3">
    <source>
        <dbReference type="ARBA" id="ARBA00023082"/>
    </source>
</evidence>
<sequence length="200" mass="23396">MTNLKNHTDEALVILLNNDNEAAFMEIYDRYKNQLASHLVRLLRSYELAEEVLQDVFIMLWEKRNEMDASKSVPAYLYRSALNKSKNMFRKIANDNRLREEFLLHFKVSSSNSVDEWIDSKEVKQLLNSLLDRLPPQQKKVYMLCKLDGLSYKEVSEQLQISVTTVNSHIRNANLFLKSELKNQSELSGFLYTALILLLF</sequence>
<evidence type="ECO:0000313" key="6">
    <source>
        <dbReference type="EMBL" id="PRD49016.1"/>
    </source>
</evidence>
<accession>A0A2S9J899</accession>
<evidence type="ECO:0000256" key="4">
    <source>
        <dbReference type="ARBA" id="ARBA00023163"/>
    </source>
</evidence>
<dbReference type="InterPro" id="IPR000792">
    <property type="entry name" value="Tscrpt_reg_LuxR_C"/>
</dbReference>
<dbReference type="CDD" id="cd06171">
    <property type="entry name" value="Sigma70_r4"/>
    <property type="match status" value="1"/>
</dbReference>
<dbReference type="NCBIfam" id="TIGR02985">
    <property type="entry name" value="Sig70_bacteroi1"/>
    <property type="match status" value="1"/>
</dbReference>
<feature type="domain" description="HTH luxR-type" evidence="5">
    <location>
        <begin position="131"/>
        <end position="191"/>
    </location>
</feature>
<evidence type="ECO:0000259" key="5">
    <source>
        <dbReference type="SMART" id="SM00421"/>
    </source>
</evidence>
<dbReference type="AlphaFoldDB" id="A0A2S9J899"/>
<dbReference type="InterPro" id="IPR014327">
    <property type="entry name" value="RNA_pol_sigma70_bacteroid"/>
</dbReference>
<comment type="caution">
    <text evidence="6">The sequence shown here is derived from an EMBL/GenBank/DDBJ whole genome shotgun (WGS) entry which is preliminary data.</text>
</comment>
<dbReference type="InterPro" id="IPR036388">
    <property type="entry name" value="WH-like_DNA-bd_sf"/>
</dbReference>
<protein>
    <submittedName>
        <fullName evidence="6">RNA polymerase sigma-70 factor</fullName>
    </submittedName>
</protein>
<dbReference type="SUPFAM" id="SSF88946">
    <property type="entry name" value="Sigma2 domain of RNA polymerase sigma factors"/>
    <property type="match status" value="1"/>
</dbReference>
<dbReference type="Proteomes" id="UP000239711">
    <property type="component" value="Unassembled WGS sequence"/>
</dbReference>
<comment type="similarity">
    <text evidence="1">Belongs to the sigma-70 factor family. ECF subfamily.</text>
</comment>
<dbReference type="InterPro" id="IPR007627">
    <property type="entry name" value="RNA_pol_sigma70_r2"/>
</dbReference>
<evidence type="ECO:0000256" key="1">
    <source>
        <dbReference type="ARBA" id="ARBA00010641"/>
    </source>
</evidence>
<dbReference type="PANTHER" id="PTHR43133:SF46">
    <property type="entry name" value="RNA POLYMERASE SIGMA-70 FACTOR ECF SUBFAMILY"/>
    <property type="match status" value="1"/>
</dbReference>
<gene>
    <name evidence="6" type="ORF">C5745_03530</name>
</gene>
<keyword evidence="7" id="KW-1185">Reference proteome</keyword>
<evidence type="ECO:0000256" key="2">
    <source>
        <dbReference type="ARBA" id="ARBA00023015"/>
    </source>
</evidence>
<dbReference type="Gene3D" id="1.10.1740.10">
    <property type="match status" value="1"/>
</dbReference>
<dbReference type="Pfam" id="PF04542">
    <property type="entry name" value="Sigma70_r2"/>
    <property type="match status" value="1"/>
</dbReference>
<dbReference type="NCBIfam" id="TIGR02937">
    <property type="entry name" value="sigma70-ECF"/>
    <property type="match status" value="1"/>
</dbReference>
<keyword evidence="4" id="KW-0804">Transcription</keyword>
<keyword evidence="2" id="KW-0805">Transcription regulation</keyword>
<dbReference type="OrthoDB" id="655312at2"/>
<reference evidence="6 7" key="1">
    <citation type="submission" date="2018-02" db="EMBL/GenBank/DDBJ databases">
        <title>The draft genome of Sphingobacterium sp. 5JN-11.</title>
        <authorList>
            <person name="Liu L."/>
            <person name="Li L."/>
            <person name="Liang L."/>
            <person name="Zhang X."/>
            <person name="Wang T."/>
        </authorList>
    </citation>
    <scope>NUCLEOTIDE SEQUENCE [LARGE SCALE GENOMIC DNA]</scope>
    <source>
        <strain evidence="6 7">5JN-11</strain>
    </source>
</reference>